<dbReference type="InterPro" id="IPR050517">
    <property type="entry name" value="DDR_Repair_Kinase"/>
</dbReference>
<evidence type="ECO:0000259" key="8">
    <source>
        <dbReference type="PROSITE" id="PS51190"/>
    </source>
</evidence>
<dbReference type="InterPro" id="IPR057564">
    <property type="entry name" value="HEAT_ATR"/>
</dbReference>
<evidence type="ECO:0000256" key="5">
    <source>
        <dbReference type="ARBA" id="ARBA00022840"/>
    </source>
</evidence>
<sequence>MYKWYTAFPQIVSRVGHDNPEVYTVLSSLIVYVIQEYPQQGLWLFAAVVNSQKDARSKRGRSILDKLRGAGDGNMNKLISASLSMAAELLNLCNGQLGDKSSVNMSKDFPRLFKLAPSPLIIPLQQSLTATLPPLSSTQVKDHKPFPIELPTFYKFSDEIEIMKSLAKPRKICIQGSDGHFYLFLGKPKDDLRKDAALMDFNSVINKLLKSNSESRRRQLRIRTYGVVTLNEECGFIQWVHNTVPLGELSVAKLSAELMIFRLENAQMGSIFGRIKQSPDKDAANLFVHEILPMFPPVLHEWFIEMFPEPSAWLAGRLTYSRTVAVMSMIGAILGLGDRHCENILLDMNSGDVVHVDFNCLFDKGRQLETPERVPFRLTQNMTDGLGVIGVEGVFRTACEITIQLLRDNRDCLMSVLDSFVHDPLVEWEEEHMKEQRRRQASSSSRKFDANVLPDTVNLRNLAKNALGIIGKKLKGIYTVNRTAAKEKELSTSGFVQILIQQATDEAFLAKMYPGWAPWH</sequence>
<keyword evidence="4" id="KW-0418">Kinase</keyword>
<dbReference type="PANTHER" id="PTHR11139">
    <property type="entry name" value="ATAXIA TELANGIECTASIA MUTATED ATM -RELATED"/>
    <property type="match status" value="1"/>
</dbReference>
<keyword evidence="3" id="KW-0547">Nucleotide-binding</keyword>
<keyword evidence="5" id="KW-0067">ATP-binding</keyword>
<comment type="caution">
    <text evidence="9">The sequence shown here is derived from an EMBL/GenBank/DDBJ whole genome shotgun (WGS) entry which is preliminary data.</text>
</comment>
<reference evidence="9 10" key="1">
    <citation type="submission" date="2019-02" db="EMBL/GenBank/DDBJ databases">
        <title>Genome sequencing of the rare red list fungi Phlebia centrifuga.</title>
        <authorList>
            <person name="Buettner E."/>
            <person name="Kellner H."/>
        </authorList>
    </citation>
    <scope>NUCLEOTIDE SEQUENCE [LARGE SCALE GENOMIC DNA]</scope>
    <source>
        <strain evidence="9 10">DSM 108282</strain>
    </source>
</reference>
<proteinExistence type="predicted"/>
<dbReference type="AlphaFoldDB" id="A0A4V3X9X8"/>
<gene>
    <name evidence="9" type="ORF">EW026_g5857</name>
</gene>
<evidence type="ECO:0000256" key="2">
    <source>
        <dbReference type="ARBA" id="ARBA00022679"/>
    </source>
</evidence>
<dbReference type="Gene3D" id="1.10.1070.11">
    <property type="entry name" value="Phosphatidylinositol 3-/4-kinase, catalytic domain"/>
    <property type="match status" value="1"/>
</dbReference>
<dbReference type="InterPro" id="IPR000403">
    <property type="entry name" value="PI3/4_kinase_cat_dom"/>
</dbReference>
<dbReference type="EMBL" id="SGPJ01000281">
    <property type="protein sequence ID" value="THG95872.1"/>
    <property type="molecule type" value="Genomic_DNA"/>
</dbReference>
<dbReference type="PROSITE" id="PS51189">
    <property type="entry name" value="FAT"/>
    <property type="match status" value="1"/>
</dbReference>
<accession>A0A4V3X9X8</accession>
<dbReference type="GO" id="GO:0006281">
    <property type="term" value="P:DNA repair"/>
    <property type="evidence" value="ECO:0007669"/>
    <property type="project" value="TreeGrafter"/>
</dbReference>
<dbReference type="SMART" id="SM01343">
    <property type="entry name" value="FATC"/>
    <property type="match status" value="1"/>
</dbReference>
<dbReference type="GO" id="GO:0000077">
    <property type="term" value="P:DNA damage checkpoint signaling"/>
    <property type="evidence" value="ECO:0007669"/>
    <property type="project" value="TreeGrafter"/>
</dbReference>
<dbReference type="InterPro" id="IPR036940">
    <property type="entry name" value="PI3/4_kinase_cat_sf"/>
</dbReference>
<keyword evidence="10" id="KW-1185">Reference proteome</keyword>
<dbReference type="PROSITE" id="PS51190">
    <property type="entry name" value="FATC"/>
    <property type="match status" value="1"/>
</dbReference>
<dbReference type="InterPro" id="IPR014009">
    <property type="entry name" value="PIK_FAT"/>
</dbReference>
<name>A0A4V3X9X8_9APHY</name>
<evidence type="ECO:0000259" key="6">
    <source>
        <dbReference type="PROSITE" id="PS50290"/>
    </source>
</evidence>
<dbReference type="GO" id="GO:0004674">
    <property type="term" value="F:protein serine/threonine kinase activity"/>
    <property type="evidence" value="ECO:0007669"/>
    <property type="project" value="UniProtKB-EC"/>
</dbReference>
<dbReference type="PANTHER" id="PTHR11139:SF125">
    <property type="entry name" value="SERINE_THREONINE-PROTEIN KINASE MEC1"/>
    <property type="match status" value="1"/>
</dbReference>
<feature type="domain" description="FATC" evidence="8">
    <location>
        <begin position="488"/>
        <end position="520"/>
    </location>
</feature>
<dbReference type="Pfam" id="PF23593">
    <property type="entry name" value="HEAT_ATR"/>
    <property type="match status" value="1"/>
</dbReference>
<evidence type="ECO:0000256" key="1">
    <source>
        <dbReference type="ARBA" id="ARBA00012513"/>
    </source>
</evidence>
<dbReference type="GO" id="GO:0005694">
    <property type="term" value="C:chromosome"/>
    <property type="evidence" value="ECO:0007669"/>
    <property type="project" value="TreeGrafter"/>
</dbReference>
<dbReference type="InterPro" id="IPR003152">
    <property type="entry name" value="FATC_dom"/>
</dbReference>
<dbReference type="PROSITE" id="PS50290">
    <property type="entry name" value="PI3_4_KINASE_3"/>
    <property type="match status" value="1"/>
</dbReference>
<feature type="domain" description="PI3K/PI4K catalytic" evidence="6">
    <location>
        <begin position="156"/>
        <end position="478"/>
    </location>
</feature>
<evidence type="ECO:0000313" key="10">
    <source>
        <dbReference type="Proteomes" id="UP000309038"/>
    </source>
</evidence>
<evidence type="ECO:0000259" key="7">
    <source>
        <dbReference type="PROSITE" id="PS51189"/>
    </source>
</evidence>
<evidence type="ECO:0000256" key="3">
    <source>
        <dbReference type="ARBA" id="ARBA00022741"/>
    </source>
</evidence>
<dbReference type="GO" id="GO:0000723">
    <property type="term" value="P:telomere maintenance"/>
    <property type="evidence" value="ECO:0007669"/>
    <property type="project" value="TreeGrafter"/>
</dbReference>
<organism evidence="9 10">
    <name type="scientific">Hermanssonia centrifuga</name>
    <dbReference type="NCBI Taxonomy" id="98765"/>
    <lineage>
        <taxon>Eukaryota</taxon>
        <taxon>Fungi</taxon>
        <taxon>Dikarya</taxon>
        <taxon>Basidiomycota</taxon>
        <taxon>Agaricomycotina</taxon>
        <taxon>Agaricomycetes</taxon>
        <taxon>Polyporales</taxon>
        <taxon>Meruliaceae</taxon>
        <taxon>Hermanssonia</taxon>
    </lineage>
</organism>
<dbReference type="CDD" id="cd00892">
    <property type="entry name" value="PIKKc_ATR"/>
    <property type="match status" value="1"/>
</dbReference>
<feature type="domain" description="FAT" evidence="7">
    <location>
        <begin position="1"/>
        <end position="51"/>
    </location>
</feature>
<dbReference type="Pfam" id="PF02260">
    <property type="entry name" value="FATC"/>
    <property type="match status" value="1"/>
</dbReference>
<keyword evidence="2" id="KW-0808">Transferase</keyword>
<protein>
    <recommendedName>
        <fullName evidence="1">non-specific serine/threonine protein kinase</fullName>
        <ecNumber evidence="1">2.7.11.1</ecNumber>
    </recommendedName>
</protein>
<dbReference type="GO" id="GO:0005524">
    <property type="term" value="F:ATP binding"/>
    <property type="evidence" value="ECO:0007669"/>
    <property type="project" value="UniProtKB-KW"/>
</dbReference>
<dbReference type="GO" id="GO:0005634">
    <property type="term" value="C:nucleus"/>
    <property type="evidence" value="ECO:0007669"/>
    <property type="project" value="TreeGrafter"/>
</dbReference>
<dbReference type="Proteomes" id="UP000309038">
    <property type="component" value="Unassembled WGS sequence"/>
</dbReference>
<dbReference type="Gene3D" id="3.30.1010.10">
    <property type="entry name" value="Phosphatidylinositol 3-kinase Catalytic Subunit, Chain A, domain 4"/>
    <property type="match status" value="1"/>
</dbReference>
<dbReference type="InterPro" id="IPR011009">
    <property type="entry name" value="Kinase-like_dom_sf"/>
</dbReference>
<dbReference type="SMART" id="SM00146">
    <property type="entry name" value="PI3Kc"/>
    <property type="match status" value="1"/>
</dbReference>
<evidence type="ECO:0000313" key="9">
    <source>
        <dbReference type="EMBL" id="THG95872.1"/>
    </source>
</evidence>
<dbReference type="SUPFAM" id="SSF56112">
    <property type="entry name" value="Protein kinase-like (PK-like)"/>
    <property type="match status" value="1"/>
</dbReference>
<dbReference type="Pfam" id="PF00454">
    <property type="entry name" value="PI3_PI4_kinase"/>
    <property type="match status" value="1"/>
</dbReference>
<dbReference type="EC" id="2.7.11.1" evidence="1"/>
<evidence type="ECO:0000256" key="4">
    <source>
        <dbReference type="ARBA" id="ARBA00022777"/>
    </source>
</evidence>